<protein>
    <submittedName>
        <fullName evidence="1">Uncharacterized protein</fullName>
    </submittedName>
</protein>
<name>A0A2X2UET6_9FIRM</name>
<reference evidence="1 2" key="1">
    <citation type="submission" date="2018-06" db="EMBL/GenBank/DDBJ databases">
        <authorList>
            <consortium name="Pathogen Informatics"/>
            <person name="Doyle S."/>
        </authorList>
    </citation>
    <scope>NUCLEOTIDE SEQUENCE [LARGE SCALE GENOMIC DNA]</scope>
    <source>
        <strain evidence="1 2">NCTC11224</strain>
    </source>
</reference>
<dbReference type="EMBL" id="UAVW01000004">
    <property type="protein sequence ID" value="SQB10485.1"/>
    <property type="molecule type" value="Genomic_DNA"/>
</dbReference>
<dbReference type="Proteomes" id="UP000251853">
    <property type="component" value="Unassembled WGS sequence"/>
</dbReference>
<organism evidence="1 2">
    <name type="scientific">Enterocloster clostridioformis</name>
    <dbReference type="NCBI Taxonomy" id="1531"/>
    <lineage>
        <taxon>Bacteria</taxon>
        <taxon>Bacillati</taxon>
        <taxon>Bacillota</taxon>
        <taxon>Clostridia</taxon>
        <taxon>Lachnospirales</taxon>
        <taxon>Lachnospiraceae</taxon>
        <taxon>Enterocloster</taxon>
    </lineage>
</organism>
<evidence type="ECO:0000313" key="1">
    <source>
        <dbReference type="EMBL" id="SQB10485.1"/>
    </source>
</evidence>
<sequence>MCSMYQADKSGFLDVIEALKGNGLEQNIVDIIMKEK</sequence>
<dbReference type="AlphaFoldDB" id="A0A2X2UET6"/>
<evidence type="ECO:0000313" key="2">
    <source>
        <dbReference type="Proteomes" id="UP000251853"/>
    </source>
</evidence>
<accession>A0A2X2UET6</accession>
<proteinExistence type="predicted"/>
<gene>
    <name evidence="1" type="ORF">NCTC11224_01807</name>
</gene>
<keyword evidence="2" id="KW-1185">Reference proteome</keyword>